<keyword evidence="4" id="KW-1185">Reference proteome</keyword>
<evidence type="ECO:0008006" key="5">
    <source>
        <dbReference type="Google" id="ProtNLM"/>
    </source>
</evidence>
<name>A0A4Y6U8X6_9PROT</name>
<sequence>MKSSDTASANPSQPSSQPEPDPRVCVRMMVITGTACLWCAILVLGSLGALLARHGAAKVIPLLCVGGFTYVGVGAWRCLRQVMATRSEAVQGQDMRLYDKGMRLPPERAQRLGIAMAAIRRDWRQVLLSGGGIFVLAGLLALLLNH</sequence>
<reference evidence="3 4" key="1">
    <citation type="submission" date="2019-03" db="EMBL/GenBank/DDBJ databases">
        <title>The complete genome sequence of Swingsia_sp. F3b2 LMG30590(T).</title>
        <authorList>
            <person name="Chua K.-O."/>
            <person name="Chan K.-G."/>
            <person name="See-Too W.-S."/>
        </authorList>
    </citation>
    <scope>NUCLEOTIDE SEQUENCE [LARGE SCALE GENOMIC DNA]</scope>
    <source>
        <strain evidence="3 4">F3b2</strain>
    </source>
</reference>
<feature type="transmembrane region" description="Helical" evidence="2">
    <location>
        <begin position="24"/>
        <end position="47"/>
    </location>
</feature>
<accession>A0A4Y6U8X6</accession>
<gene>
    <name evidence="3" type="ORF">E3E12_06610</name>
</gene>
<evidence type="ECO:0000256" key="1">
    <source>
        <dbReference type="SAM" id="MobiDB-lite"/>
    </source>
</evidence>
<evidence type="ECO:0000313" key="4">
    <source>
        <dbReference type="Proteomes" id="UP000318709"/>
    </source>
</evidence>
<keyword evidence="2" id="KW-1133">Transmembrane helix</keyword>
<protein>
    <recommendedName>
        <fullName evidence="5">DUF3899 domain-containing protein</fullName>
    </recommendedName>
</protein>
<organism evidence="3 4">
    <name type="scientific">Formicincola oecophyllae</name>
    <dbReference type="NCBI Taxonomy" id="2558361"/>
    <lineage>
        <taxon>Bacteria</taxon>
        <taxon>Pseudomonadati</taxon>
        <taxon>Pseudomonadota</taxon>
        <taxon>Alphaproteobacteria</taxon>
        <taxon>Acetobacterales</taxon>
        <taxon>Acetobacteraceae</taxon>
        <taxon>Formicincola</taxon>
    </lineage>
</organism>
<dbReference type="Proteomes" id="UP000318709">
    <property type="component" value="Chromosome"/>
</dbReference>
<dbReference type="RefSeq" id="WP_141443616.1">
    <property type="nucleotide sequence ID" value="NZ_CP038231.1"/>
</dbReference>
<evidence type="ECO:0000256" key="2">
    <source>
        <dbReference type="SAM" id="Phobius"/>
    </source>
</evidence>
<feature type="compositionally biased region" description="Polar residues" evidence="1">
    <location>
        <begin position="1"/>
        <end position="10"/>
    </location>
</feature>
<keyword evidence="2" id="KW-0812">Transmembrane</keyword>
<proteinExistence type="predicted"/>
<dbReference type="AlphaFoldDB" id="A0A4Y6U8X6"/>
<dbReference type="KEGG" id="swf:E3E12_06610"/>
<feature type="transmembrane region" description="Helical" evidence="2">
    <location>
        <begin position="126"/>
        <end position="144"/>
    </location>
</feature>
<feature type="transmembrane region" description="Helical" evidence="2">
    <location>
        <begin position="59"/>
        <end position="79"/>
    </location>
</feature>
<evidence type="ECO:0000313" key="3">
    <source>
        <dbReference type="EMBL" id="QDH13909.1"/>
    </source>
</evidence>
<feature type="region of interest" description="Disordered" evidence="1">
    <location>
        <begin position="1"/>
        <end position="21"/>
    </location>
</feature>
<keyword evidence="2" id="KW-0472">Membrane</keyword>
<dbReference type="EMBL" id="CP038231">
    <property type="protein sequence ID" value="QDH13909.1"/>
    <property type="molecule type" value="Genomic_DNA"/>
</dbReference>